<dbReference type="Gene3D" id="3.20.20.80">
    <property type="entry name" value="Glycosidases"/>
    <property type="match status" value="1"/>
</dbReference>
<sequence>MILEAATRVLCCHAHPDDETLSTGALLAHLHDVGIPADVLTATRGEMGETTEGPWRDLFGTDELTSVREAELRTAIAELGVENHYFLGTAPARGAGREPRRYRDSGMQWVTPEVAGPADATDERAFSVSPLDEQVDDLCALLDAAAADGRPYDLLVSYDAAGGYGHPDHVRMHEVVHAAAQRTSTPVAEVRGEKGPGVEWFELPYDLPRVQAALRRHATQLTLQPDGTTIVHVGGQTQDVMSTIMSFGLARSSDEQSTPTNELATIAADPDWWRQAVVYQIYPRSFADANGDGIGDLQGIRSRIKHLVELGVDAVWMSPFYPSPLADGGYDVVDHRDVDPRIGTLADFDELVAVLHGNGIRLLVDIVPNHSSDEHPWFVEALASAPGSPARERYHFRDGSGPDGTQPPSDWTSLFGGSAWTRVEGHDGERAQWYLHTFATEQPDLNWANPEVRAHFLDVLRFWADRGVDGFRVDAAHMLAKDLADELPTQAQLLELPMDGNHPLADRDELAEIYGEWRQVFDSYDPPRTAVAEASVASERVPRYASPETLGQSFFFDLLLAEYDAAVFHAVVDECLQVAARSGSSVTWTLNNHDTIRTASRYGTPFPGLDHTGFPLRKYGGDWLLAGGDPTMLDAARGLRRARAAALFMLALPGSAYIYQGEELGLQEVAEIADHQRQDPSFFRNRSVEVGRDGCRVPIPWTRSGRSYGFGAAGSHLPQPLWFGHYSVQAQHGVDDSTLTLYQRALRIRRALGAAESLEWVPSEEATVLHFVRPGGWQVVSNFGTTPVPLPTGDVLLSSGPISEQLPGETTVWLRIR</sequence>
<evidence type="ECO:0000313" key="5">
    <source>
        <dbReference type="EMBL" id="MFC6397263.1"/>
    </source>
</evidence>
<comment type="caution">
    <text evidence="5">The sequence shown here is derived from an EMBL/GenBank/DDBJ whole genome shotgun (WGS) entry which is preliminary data.</text>
</comment>
<dbReference type="SMART" id="SM00642">
    <property type="entry name" value="Aamy"/>
    <property type="match status" value="1"/>
</dbReference>
<comment type="similarity">
    <text evidence="1">Belongs to the glycosyl hydrolase 13 family.</text>
</comment>
<proteinExistence type="inferred from homology"/>
<gene>
    <name evidence="5" type="ORF">ACFP57_09760</name>
</gene>
<dbReference type="Pfam" id="PF02585">
    <property type="entry name" value="PIG-L"/>
    <property type="match status" value="1"/>
</dbReference>
<dbReference type="InterPro" id="IPR006047">
    <property type="entry name" value="GH13_cat_dom"/>
</dbReference>
<keyword evidence="6" id="KW-1185">Reference proteome</keyword>
<feature type="domain" description="Glycosyl hydrolase family 13 catalytic" evidence="4">
    <location>
        <begin position="280"/>
        <end position="696"/>
    </location>
</feature>
<protein>
    <submittedName>
        <fullName evidence="5">Alpha-amylase family glycosyl hydrolase</fullName>
    </submittedName>
</protein>
<dbReference type="Proteomes" id="UP001596266">
    <property type="component" value="Unassembled WGS sequence"/>
</dbReference>
<dbReference type="InterPro" id="IPR024078">
    <property type="entry name" value="LmbE-like_dom_sf"/>
</dbReference>
<dbReference type="SUPFAM" id="SSF102588">
    <property type="entry name" value="LmbE-like"/>
    <property type="match status" value="1"/>
</dbReference>
<dbReference type="SUPFAM" id="SSF51445">
    <property type="entry name" value="(Trans)glycosidases"/>
    <property type="match status" value="1"/>
</dbReference>
<name>A0ABW1X3S1_9ACTN</name>
<evidence type="ECO:0000259" key="4">
    <source>
        <dbReference type="SMART" id="SM00642"/>
    </source>
</evidence>
<feature type="compositionally biased region" description="Basic and acidic residues" evidence="3">
    <location>
        <begin position="390"/>
        <end position="400"/>
    </location>
</feature>
<dbReference type="PANTHER" id="PTHR10357:SF179">
    <property type="entry name" value="NEUTRAL AND BASIC AMINO ACID TRANSPORT PROTEIN RBAT"/>
    <property type="match status" value="1"/>
</dbReference>
<dbReference type="Gene3D" id="3.40.50.10320">
    <property type="entry name" value="LmbE-like"/>
    <property type="match status" value="1"/>
</dbReference>
<keyword evidence="2" id="KW-0862">Zinc</keyword>
<dbReference type="InterPro" id="IPR003737">
    <property type="entry name" value="GlcNAc_PI_deacetylase-related"/>
</dbReference>
<accession>A0ABW1X3S1</accession>
<evidence type="ECO:0000256" key="1">
    <source>
        <dbReference type="ARBA" id="ARBA00008061"/>
    </source>
</evidence>
<dbReference type="Gene3D" id="3.90.400.10">
    <property type="entry name" value="Oligo-1,6-glucosidase, Domain 2"/>
    <property type="match status" value="1"/>
</dbReference>
<evidence type="ECO:0000256" key="3">
    <source>
        <dbReference type="SAM" id="MobiDB-lite"/>
    </source>
</evidence>
<dbReference type="PANTHER" id="PTHR10357">
    <property type="entry name" value="ALPHA-AMYLASE FAMILY MEMBER"/>
    <property type="match status" value="1"/>
</dbReference>
<dbReference type="Pfam" id="PF00128">
    <property type="entry name" value="Alpha-amylase"/>
    <property type="match status" value="2"/>
</dbReference>
<organism evidence="5 6">
    <name type="scientific">Luteococcus sanguinis</name>
    <dbReference type="NCBI Taxonomy" id="174038"/>
    <lineage>
        <taxon>Bacteria</taxon>
        <taxon>Bacillati</taxon>
        <taxon>Actinomycetota</taxon>
        <taxon>Actinomycetes</taxon>
        <taxon>Propionibacteriales</taxon>
        <taxon>Propionibacteriaceae</taxon>
        <taxon>Luteococcus</taxon>
    </lineage>
</organism>
<evidence type="ECO:0000313" key="6">
    <source>
        <dbReference type="Proteomes" id="UP001596266"/>
    </source>
</evidence>
<dbReference type="EMBL" id="JBHSUA010000019">
    <property type="protein sequence ID" value="MFC6397263.1"/>
    <property type="molecule type" value="Genomic_DNA"/>
</dbReference>
<dbReference type="GO" id="GO:0016787">
    <property type="term" value="F:hydrolase activity"/>
    <property type="evidence" value="ECO:0007669"/>
    <property type="project" value="UniProtKB-KW"/>
</dbReference>
<feature type="region of interest" description="Disordered" evidence="3">
    <location>
        <begin position="390"/>
        <end position="409"/>
    </location>
</feature>
<dbReference type="InterPro" id="IPR045857">
    <property type="entry name" value="O16G_dom_2"/>
</dbReference>
<dbReference type="RefSeq" id="WP_343886509.1">
    <property type="nucleotide sequence ID" value="NZ_BAAAKI010000016.1"/>
</dbReference>
<keyword evidence="5" id="KW-0378">Hydrolase</keyword>
<dbReference type="CDD" id="cd11332">
    <property type="entry name" value="AmyAc_OligoGlu_TS"/>
    <property type="match status" value="1"/>
</dbReference>
<dbReference type="InterPro" id="IPR017853">
    <property type="entry name" value="GH"/>
</dbReference>
<evidence type="ECO:0000256" key="2">
    <source>
        <dbReference type="ARBA" id="ARBA00022833"/>
    </source>
</evidence>
<reference evidence="6" key="1">
    <citation type="journal article" date="2019" name="Int. J. Syst. Evol. Microbiol.">
        <title>The Global Catalogue of Microorganisms (GCM) 10K type strain sequencing project: providing services to taxonomists for standard genome sequencing and annotation.</title>
        <authorList>
            <consortium name="The Broad Institute Genomics Platform"/>
            <consortium name="The Broad Institute Genome Sequencing Center for Infectious Disease"/>
            <person name="Wu L."/>
            <person name="Ma J."/>
        </authorList>
    </citation>
    <scope>NUCLEOTIDE SEQUENCE [LARGE SCALE GENOMIC DNA]</scope>
    <source>
        <strain evidence="6">CGMCC 1.15277</strain>
    </source>
</reference>